<gene>
    <name evidence="1" type="ORF">FOXG_18590</name>
</gene>
<name>A0A0J9UK36_FUSO4</name>
<dbReference type="GeneID" id="28959296"/>
<dbReference type="KEGG" id="fox:FOXG_18590"/>
<proteinExistence type="predicted"/>
<protein>
    <submittedName>
        <fullName evidence="1">Uncharacterized protein</fullName>
    </submittedName>
</protein>
<dbReference type="RefSeq" id="XP_018237819.1">
    <property type="nucleotide sequence ID" value="XM_018398720.1"/>
</dbReference>
<evidence type="ECO:0000313" key="1">
    <source>
        <dbReference type="EMBL" id="KNA99773.1"/>
    </source>
</evidence>
<evidence type="ECO:0000313" key="2">
    <source>
        <dbReference type="Proteomes" id="UP000009097"/>
    </source>
</evidence>
<reference evidence="1" key="2">
    <citation type="journal article" date="2010" name="Nature">
        <title>Comparative genomics reveals mobile pathogenicity chromosomes in Fusarium.</title>
        <authorList>
            <person name="Ma L.J."/>
            <person name="van der Does H.C."/>
            <person name="Borkovich K.A."/>
            <person name="Coleman J.J."/>
            <person name="Daboussi M.J."/>
            <person name="Di Pietro A."/>
            <person name="Dufresne M."/>
            <person name="Freitag M."/>
            <person name="Grabherr M."/>
            <person name="Henrissat B."/>
            <person name="Houterman P.M."/>
            <person name="Kang S."/>
            <person name="Shim W.B."/>
            <person name="Woloshuk C."/>
            <person name="Xie X."/>
            <person name="Xu J.R."/>
            <person name="Antoniw J."/>
            <person name="Baker S.E."/>
            <person name="Bluhm B.H."/>
            <person name="Breakspear A."/>
            <person name="Brown D.W."/>
            <person name="Butchko R.A."/>
            <person name="Chapman S."/>
            <person name="Coulson R."/>
            <person name="Coutinho P.M."/>
            <person name="Danchin E.G."/>
            <person name="Diener A."/>
            <person name="Gale L.R."/>
            <person name="Gardiner D.M."/>
            <person name="Goff S."/>
            <person name="Hammond-Kosack K.E."/>
            <person name="Hilburn K."/>
            <person name="Hua-Van A."/>
            <person name="Jonkers W."/>
            <person name="Kazan K."/>
            <person name="Kodira C.D."/>
            <person name="Koehrsen M."/>
            <person name="Kumar L."/>
            <person name="Lee Y.H."/>
            <person name="Li L."/>
            <person name="Manners J.M."/>
            <person name="Miranda-Saavedra D."/>
            <person name="Mukherjee M."/>
            <person name="Park G."/>
            <person name="Park J."/>
            <person name="Park S.Y."/>
            <person name="Proctor R.H."/>
            <person name="Regev A."/>
            <person name="Ruiz-Roldan M.C."/>
            <person name="Sain D."/>
            <person name="Sakthikumar S."/>
            <person name="Sykes S."/>
            <person name="Schwartz D.C."/>
            <person name="Turgeon B.G."/>
            <person name="Wapinski I."/>
            <person name="Yoder O."/>
            <person name="Young S."/>
            <person name="Zeng Q."/>
            <person name="Zhou S."/>
            <person name="Galagan J."/>
            <person name="Cuomo C.A."/>
            <person name="Kistler H.C."/>
            <person name="Rep M."/>
        </authorList>
    </citation>
    <scope>NUCLEOTIDE SEQUENCE [LARGE SCALE GENOMIC DNA]</scope>
    <source>
        <strain evidence="1">4287</strain>
    </source>
</reference>
<dbReference type="EMBL" id="DS231698">
    <property type="protein sequence ID" value="KNA99773.1"/>
    <property type="molecule type" value="Genomic_DNA"/>
</dbReference>
<accession>A0A0J9UK36</accession>
<reference evidence="1" key="1">
    <citation type="submission" date="2007-04" db="EMBL/GenBank/DDBJ databases">
        <authorList>
            <consortium name="The Broad Institute Genome Sequencing Platform"/>
            <person name="Birren B."/>
            <person name="Lander E."/>
            <person name="Galagan J."/>
            <person name="Nusbaum C."/>
            <person name="Devon K."/>
            <person name="Ma L.-J."/>
            <person name="Jaffe D."/>
            <person name="Butler J."/>
            <person name="Alvarez P."/>
            <person name="Gnerre S."/>
            <person name="Grabherr M."/>
            <person name="Kleber M."/>
            <person name="Mauceli E."/>
            <person name="Brockman W."/>
            <person name="MacCallum I.A."/>
            <person name="Young S."/>
            <person name="LaButti K."/>
            <person name="DeCaprio D."/>
            <person name="Crawford M."/>
            <person name="Koehrsen M."/>
            <person name="Engels R."/>
            <person name="Montgomery P."/>
            <person name="Pearson M."/>
            <person name="Howarth C."/>
            <person name="Larson L."/>
            <person name="White J."/>
            <person name="O'Leary S."/>
            <person name="Kodira C."/>
            <person name="Zeng Q."/>
            <person name="Yandava C."/>
            <person name="Alvarado L."/>
            <person name="Kistler C."/>
            <person name="Shim W.-B."/>
            <person name="Kang S."/>
            <person name="Woloshuk C."/>
        </authorList>
    </citation>
    <scope>NUCLEOTIDE SEQUENCE</scope>
    <source>
        <strain evidence="1">4287</strain>
    </source>
</reference>
<dbReference type="VEuPathDB" id="FungiDB:FOXG_18590"/>
<sequence length="41" mass="5083">MAVLAKMDSRLRLGMRMQMPDWMETEQDSRLWKEEKKERLQ</sequence>
<dbReference type="Proteomes" id="UP000009097">
    <property type="component" value="Unassembled WGS sequence"/>
</dbReference>
<organism evidence="1 2">
    <name type="scientific">Fusarium oxysporum f. sp. lycopersici (strain 4287 / CBS 123668 / FGSC 9935 / NRRL 34936)</name>
    <name type="common">Fusarium vascular wilt of tomato</name>
    <dbReference type="NCBI Taxonomy" id="426428"/>
    <lineage>
        <taxon>Eukaryota</taxon>
        <taxon>Fungi</taxon>
        <taxon>Dikarya</taxon>
        <taxon>Ascomycota</taxon>
        <taxon>Pezizomycotina</taxon>
        <taxon>Sordariomycetes</taxon>
        <taxon>Hypocreomycetidae</taxon>
        <taxon>Hypocreales</taxon>
        <taxon>Nectriaceae</taxon>
        <taxon>Fusarium</taxon>
        <taxon>Fusarium oxysporum species complex</taxon>
    </lineage>
</organism>
<dbReference type="AlphaFoldDB" id="A0A0J9UK36"/>